<sequence>MPPSIFSHLNRGRPLVHTLRNDYRPRQVQLRFMMAEAVSLEAASSEYMNQSNASIHLYSSSAIDEHLAILKCIQKGDFENEQGIEDLPRRRNKSQRPLATQLARALYPSLPEVPALIRYESLVTPAKAIIRQERKHRVAAESRPKNNVGGKMLMVQGPWLGQEVDPVDLKGPAAIPMPVEIGSTENFEPIFSFLAEDIPFSETTTHPSFEPNLDHQNPQKPFQGKRGFELTWGNPLVEFDRGVVYEDGRLDLCKKVVGPIHIGKLMQSLEPNHHVRHFLLGNNAISTTGAKEIADFIRKYPNRMETWYIAGCHITQHGLSLLVPEMINSNAITNLWFKRNPFGPNSASLLAELVLKTRNLRTLDLETTELGDEGTERFINSITGQPSGLRHLYLNANGIGQNACASLSRYLADPSCALISLFLSTNPIGDAGMLLLAPGLAKNKTLKRLTCASTGLTSKGVSYLAAAISDEEHPLQTLDLSASQTTKAHSQNFNYIDDTCIEDLKPLILSPALRWLNLGRTAVTAAGMQEIRSAVARSELVLFGLSRVEKTDVKISTNGKTEVYDGIAAPKSCSLAVRNQLVKNQAKYYPHIEKYDDFLNSEDLRFLRNTSDVRKIDSMYRTRDKRLGLPMDEVWEEGDPTWKLIIEDAEKWKKELEI</sequence>
<dbReference type="GO" id="GO:0005096">
    <property type="term" value="F:GTPase activator activity"/>
    <property type="evidence" value="ECO:0007669"/>
    <property type="project" value="InterPro"/>
</dbReference>
<evidence type="ECO:0000313" key="2">
    <source>
        <dbReference type="Proteomes" id="UP000566819"/>
    </source>
</evidence>
<dbReference type="Gene3D" id="3.80.10.10">
    <property type="entry name" value="Ribonuclease Inhibitor"/>
    <property type="match status" value="1"/>
</dbReference>
<dbReference type="PANTHER" id="PTHR24113">
    <property type="entry name" value="RAN GTPASE-ACTIVATING PROTEIN 1"/>
    <property type="match status" value="1"/>
</dbReference>
<dbReference type="EMBL" id="JAAMPI010000024">
    <property type="protein sequence ID" value="KAF4637378.1"/>
    <property type="molecule type" value="Genomic_DNA"/>
</dbReference>
<dbReference type="Proteomes" id="UP000566819">
    <property type="component" value="Unassembled WGS sequence"/>
</dbReference>
<comment type="caution">
    <text evidence="1">The sequence shown here is derived from an EMBL/GenBank/DDBJ whole genome shotgun (WGS) entry which is preliminary data.</text>
</comment>
<dbReference type="SUPFAM" id="SSF52047">
    <property type="entry name" value="RNI-like"/>
    <property type="match status" value="1"/>
</dbReference>
<dbReference type="InterPro" id="IPR032675">
    <property type="entry name" value="LRR_dom_sf"/>
</dbReference>
<keyword evidence="2" id="KW-1185">Reference proteome</keyword>
<organism evidence="1 2">
    <name type="scientific">Cudoniella acicularis</name>
    <dbReference type="NCBI Taxonomy" id="354080"/>
    <lineage>
        <taxon>Eukaryota</taxon>
        <taxon>Fungi</taxon>
        <taxon>Dikarya</taxon>
        <taxon>Ascomycota</taxon>
        <taxon>Pezizomycotina</taxon>
        <taxon>Leotiomycetes</taxon>
        <taxon>Helotiales</taxon>
        <taxon>Tricladiaceae</taxon>
        <taxon>Cudoniella</taxon>
    </lineage>
</organism>
<dbReference type="SMART" id="SM00368">
    <property type="entry name" value="LRR_RI"/>
    <property type="match status" value="6"/>
</dbReference>
<dbReference type="AlphaFoldDB" id="A0A8H4W7P0"/>
<dbReference type="InterPro" id="IPR027038">
    <property type="entry name" value="RanGap"/>
</dbReference>
<accession>A0A8H4W7P0</accession>
<reference evidence="1 2" key="1">
    <citation type="submission" date="2020-03" db="EMBL/GenBank/DDBJ databases">
        <title>Draft Genome Sequence of Cudoniella acicularis.</title>
        <authorList>
            <person name="Buettner E."/>
            <person name="Kellner H."/>
        </authorList>
    </citation>
    <scope>NUCLEOTIDE SEQUENCE [LARGE SCALE GENOMIC DNA]</scope>
    <source>
        <strain evidence="1 2">DSM 108380</strain>
    </source>
</reference>
<evidence type="ECO:0008006" key="3">
    <source>
        <dbReference type="Google" id="ProtNLM"/>
    </source>
</evidence>
<protein>
    <recommendedName>
        <fullName evidence="3">RNI-like protein</fullName>
    </recommendedName>
</protein>
<gene>
    <name evidence="1" type="ORF">G7Y89_g702</name>
</gene>
<name>A0A8H4W7P0_9HELO</name>
<dbReference type="OrthoDB" id="333024at2759"/>
<proteinExistence type="predicted"/>
<evidence type="ECO:0000313" key="1">
    <source>
        <dbReference type="EMBL" id="KAF4637378.1"/>
    </source>
</evidence>